<sequence length="63" mass="7168">MPKMVFCQEIYNEIAENAISTITVIKNQITVIEISILLSLLSLVDHCNREVAEDFFSDLLVCH</sequence>
<reference evidence="1 2" key="1">
    <citation type="journal article" date="2015" name="Microbiome">
        <title>Genomic resolution of linkages in carbon, nitrogen, and sulfur cycling among widespread estuary sediment bacteria.</title>
        <authorList>
            <person name="Baker B.J."/>
            <person name="Lazar C.S."/>
            <person name="Teske A.P."/>
            <person name="Dick G.J."/>
        </authorList>
    </citation>
    <scope>NUCLEOTIDE SEQUENCE [LARGE SCALE GENOMIC DNA]</scope>
    <source>
        <strain evidence="1">DG_78</strain>
    </source>
</reference>
<dbReference type="EMBL" id="LJNI01000042">
    <property type="protein sequence ID" value="KPJ73137.1"/>
    <property type="molecule type" value="Genomic_DNA"/>
</dbReference>
<accession>A0A0S7YEE1</accession>
<proteinExistence type="predicted"/>
<comment type="caution">
    <text evidence="1">The sequence shown here is derived from an EMBL/GenBank/DDBJ whole genome shotgun (WGS) entry which is preliminary data.</text>
</comment>
<dbReference type="Proteomes" id="UP000051012">
    <property type="component" value="Unassembled WGS sequence"/>
</dbReference>
<organism evidence="1 2">
    <name type="scientific">candidate division TA06 bacterium DG_78</name>
    <dbReference type="NCBI Taxonomy" id="1703772"/>
    <lineage>
        <taxon>Bacteria</taxon>
        <taxon>Bacteria division TA06</taxon>
    </lineage>
</organism>
<evidence type="ECO:0000313" key="1">
    <source>
        <dbReference type="EMBL" id="KPJ73137.1"/>
    </source>
</evidence>
<name>A0A0S7YEE1_UNCT6</name>
<protein>
    <submittedName>
        <fullName evidence="1">Uncharacterized protein</fullName>
    </submittedName>
</protein>
<gene>
    <name evidence="1" type="ORF">AMJ52_04285</name>
</gene>
<dbReference type="AlphaFoldDB" id="A0A0S7YEE1"/>
<evidence type="ECO:0000313" key="2">
    <source>
        <dbReference type="Proteomes" id="UP000051012"/>
    </source>
</evidence>